<keyword evidence="2" id="KW-1185">Reference proteome</keyword>
<organism evidence="1 2">
    <name type="scientific">Croceifilum oryzae</name>
    <dbReference type="NCBI Taxonomy" id="1553429"/>
    <lineage>
        <taxon>Bacteria</taxon>
        <taxon>Bacillati</taxon>
        <taxon>Bacillota</taxon>
        <taxon>Bacilli</taxon>
        <taxon>Bacillales</taxon>
        <taxon>Thermoactinomycetaceae</taxon>
        <taxon>Croceifilum</taxon>
    </lineage>
</organism>
<dbReference type="EMBL" id="JAUSUV010000021">
    <property type="protein sequence ID" value="MDQ0418914.1"/>
    <property type="molecule type" value="Genomic_DNA"/>
</dbReference>
<protein>
    <submittedName>
        <fullName evidence="1">Uncharacterized protein</fullName>
    </submittedName>
</protein>
<gene>
    <name evidence="1" type="ORF">J2Z48_003119</name>
</gene>
<evidence type="ECO:0000313" key="1">
    <source>
        <dbReference type="EMBL" id="MDQ0418914.1"/>
    </source>
</evidence>
<name>A0AAJ1TI24_9BACL</name>
<proteinExistence type="predicted"/>
<dbReference type="AlphaFoldDB" id="A0AAJ1TI24"/>
<comment type="caution">
    <text evidence="1">The sequence shown here is derived from an EMBL/GenBank/DDBJ whole genome shotgun (WGS) entry which is preliminary data.</text>
</comment>
<dbReference type="Proteomes" id="UP001238450">
    <property type="component" value="Unassembled WGS sequence"/>
</dbReference>
<evidence type="ECO:0000313" key="2">
    <source>
        <dbReference type="Proteomes" id="UP001238450"/>
    </source>
</evidence>
<sequence>MPTIVMADEFECFKYVVMNRLVYPEIIVLDRQDNTVYRV</sequence>
<accession>A0AAJ1TI24</accession>
<reference evidence="1 2" key="1">
    <citation type="submission" date="2023-07" db="EMBL/GenBank/DDBJ databases">
        <title>Genomic Encyclopedia of Type Strains, Phase IV (KMG-IV): sequencing the most valuable type-strain genomes for metagenomic binning, comparative biology and taxonomic classification.</title>
        <authorList>
            <person name="Goeker M."/>
        </authorList>
    </citation>
    <scope>NUCLEOTIDE SEQUENCE [LARGE SCALE GENOMIC DNA]</scope>
    <source>
        <strain evidence="1 2">DSM 46876</strain>
    </source>
</reference>